<evidence type="ECO:0000313" key="1">
    <source>
        <dbReference type="EMBL" id="BBP01587.1"/>
    </source>
</evidence>
<gene>
    <name evidence="1" type="ORF">SFSGTM_22950</name>
</gene>
<name>A0A809SEN7_9PROT</name>
<accession>A0A809SEN7</accession>
<organism evidence="1 2">
    <name type="scientific">Sulfuriferula nivalis</name>
    <dbReference type="NCBI Taxonomy" id="2675298"/>
    <lineage>
        <taxon>Bacteria</taxon>
        <taxon>Pseudomonadati</taxon>
        <taxon>Pseudomonadota</taxon>
        <taxon>Betaproteobacteria</taxon>
        <taxon>Nitrosomonadales</taxon>
        <taxon>Sulfuricellaceae</taxon>
        <taxon>Sulfuriferula</taxon>
    </lineage>
</organism>
<evidence type="ECO:0000313" key="2">
    <source>
        <dbReference type="Proteomes" id="UP000463939"/>
    </source>
</evidence>
<dbReference type="AlphaFoldDB" id="A0A809SEN7"/>
<dbReference type="InterPro" id="IPR011856">
    <property type="entry name" value="tRNA_endonuc-like_dom_sf"/>
</dbReference>
<dbReference type="Gene3D" id="3.40.1350.10">
    <property type="match status" value="1"/>
</dbReference>
<dbReference type="REBASE" id="374150">
    <property type="entry name" value="SspSGTMORF22990P"/>
</dbReference>
<proteinExistence type="predicted"/>
<sequence>MLSAEFQAIFASLDEIEATYYIDIVRARLEVIEKFETEIVDARKQEKVAQNYLFDHLWLLDPTWDRVQGSAQMEVTLTKELKRACPDAISGARLDIAYRTTVGRHVIIELKRPGLYVDAATLETQGRKYVVAVEQWYRENPNAGGHLNRLPPIDVFFLVETSPALNDRESKSWDAYNLKVLTYKGLITNARMSYQSYLDINLDVAGRLTTLLDGI</sequence>
<dbReference type="Proteomes" id="UP000463939">
    <property type="component" value="Chromosome"/>
</dbReference>
<dbReference type="EMBL" id="AP021881">
    <property type="protein sequence ID" value="BBP01587.1"/>
    <property type="molecule type" value="Genomic_DNA"/>
</dbReference>
<dbReference type="GO" id="GO:0003676">
    <property type="term" value="F:nucleic acid binding"/>
    <property type="evidence" value="ECO:0007669"/>
    <property type="project" value="InterPro"/>
</dbReference>
<reference evidence="2" key="1">
    <citation type="submission" date="2019-11" db="EMBL/GenBank/DDBJ databases">
        <title>Isolation and characterization of a novel species in the genus Sulfuriferula.</title>
        <authorList>
            <person name="Mochizuki J."/>
            <person name="Kojima H."/>
            <person name="Fukui M."/>
        </authorList>
    </citation>
    <scope>NUCLEOTIDE SEQUENCE [LARGE SCALE GENOMIC DNA]</scope>
    <source>
        <strain evidence="2">SGTM</strain>
    </source>
</reference>
<dbReference type="KEGG" id="sniv:SFSGTM_22950"/>
<keyword evidence="2" id="KW-1185">Reference proteome</keyword>
<protein>
    <submittedName>
        <fullName evidence="1">Uncharacterized protein</fullName>
    </submittedName>
</protein>